<keyword evidence="2" id="KW-1185">Reference proteome</keyword>
<dbReference type="InParanoid" id="A0A0D0BM23"/>
<dbReference type="Proteomes" id="UP000054485">
    <property type="component" value="Unassembled WGS sequence"/>
</dbReference>
<protein>
    <submittedName>
        <fullName evidence="1">Uncharacterized protein</fullName>
    </submittedName>
</protein>
<name>A0A0D0BM23_9AGAM</name>
<dbReference type="EMBL" id="KN835192">
    <property type="protein sequence ID" value="KIK44353.1"/>
    <property type="molecule type" value="Genomic_DNA"/>
</dbReference>
<organism evidence="1 2">
    <name type="scientific">Suillus luteus UH-Slu-Lm8-n1</name>
    <dbReference type="NCBI Taxonomy" id="930992"/>
    <lineage>
        <taxon>Eukaryota</taxon>
        <taxon>Fungi</taxon>
        <taxon>Dikarya</taxon>
        <taxon>Basidiomycota</taxon>
        <taxon>Agaricomycotina</taxon>
        <taxon>Agaricomycetes</taxon>
        <taxon>Agaricomycetidae</taxon>
        <taxon>Boletales</taxon>
        <taxon>Suillineae</taxon>
        <taxon>Suillaceae</taxon>
        <taxon>Suillus</taxon>
    </lineage>
</organism>
<reference evidence="1 2" key="1">
    <citation type="submission" date="2014-04" db="EMBL/GenBank/DDBJ databases">
        <authorList>
            <consortium name="DOE Joint Genome Institute"/>
            <person name="Kuo A."/>
            <person name="Ruytinx J."/>
            <person name="Rineau F."/>
            <person name="Colpaert J."/>
            <person name="Kohler A."/>
            <person name="Nagy L.G."/>
            <person name="Floudas D."/>
            <person name="Copeland A."/>
            <person name="Barry K.W."/>
            <person name="Cichocki N."/>
            <person name="Veneault-Fourrey C."/>
            <person name="LaButti K."/>
            <person name="Lindquist E.A."/>
            <person name="Lipzen A."/>
            <person name="Lundell T."/>
            <person name="Morin E."/>
            <person name="Murat C."/>
            <person name="Sun H."/>
            <person name="Tunlid A."/>
            <person name="Henrissat B."/>
            <person name="Grigoriev I.V."/>
            <person name="Hibbett D.S."/>
            <person name="Martin F."/>
            <person name="Nordberg H.P."/>
            <person name="Cantor M.N."/>
            <person name="Hua S.X."/>
        </authorList>
    </citation>
    <scope>NUCLEOTIDE SEQUENCE [LARGE SCALE GENOMIC DNA]</scope>
    <source>
        <strain evidence="1 2">UH-Slu-Lm8-n1</strain>
    </source>
</reference>
<proteinExistence type="predicted"/>
<dbReference type="AlphaFoldDB" id="A0A0D0BM23"/>
<evidence type="ECO:0000313" key="2">
    <source>
        <dbReference type="Proteomes" id="UP000054485"/>
    </source>
</evidence>
<accession>A0A0D0BM23</accession>
<reference evidence="2" key="2">
    <citation type="submission" date="2015-01" db="EMBL/GenBank/DDBJ databases">
        <title>Evolutionary Origins and Diversification of the Mycorrhizal Mutualists.</title>
        <authorList>
            <consortium name="DOE Joint Genome Institute"/>
            <consortium name="Mycorrhizal Genomics Consortium"/>
            <person name="Kohler A."/>
            <person name="Kuo A."/>
            <person name="Nagy L.G."/>
            <person name="Floudas D."/>
            <person name="Copeland A."/>
            <person name="Barry K.W."/>
            <person name="Cichocki N."/>
            <person name="Veneault-Fourrey C."/>
            <person name="LaButti K."/>
            <person name="Lindquist E.A."/>
            <person name="Lipzen A."/>
            <person name="Lundell T."/>
            <person name="Morin E."/>
            <person name="Murat C."/>
            <person name="Riley R."/>
            <person name="Ohm R."/>
            <person name="Sun H."/>
            <person name="Tunlid A."/>
            <person name="Henrissat B."/>
            <person name="Grigoriev I.V."/>
            <person name="Hibbett D.S."/>
            <person name="Martin F."/>
        </authorList>
    </citation>
    <scope>NUCLEOTIDE SEQUENCE [LARGE SCALE GENOMIC DNA]</scope>
    <source>
        <strain evidence="2">UH-Slu-Lm8-n1</strain>
    </source>
</reference>
<gene>
    <name evidence="1" type="ORF">CY34DRAFT_802753</name>
</gene>
<evidence type="ECO:0000313" key="1">
    <source>
        <dbReference type="EMBL" id="KIK44353.1"/>
    </source>
</evidence>
<dbReference type="HOGENOM" id="CLU_2016742_0_0_1"/>
<sequence length="123" mass="13878">MFDWQFSIGKIHFPGVLSRFWPLINASRLSLRRKTGPTYFCRTGTGTLDHRTMMPRAQKPAIEAENGYWRHHPGSAEQANRMLPLGAYLCSPRVCLLLGNTDRVCFSRWLTPAPPLATGCKSS</sequence>